<evidence type="ECO:0000313" key="2">
    <source>
        <dbReference type="EMBL" id="KAG7571408.1"/>
    </source>
</evidence>
<dbReference type="AlphaFoldDB" id="A0A8K0JRJ5"/>
<dbReference type="InterPro" id="IPR036742">
    <property type="entry name" value="ATP_synth_F1_esu_sf_mt"/>
</dbReference>
<dbReference type="FunFam" id="1.10.1620.20:FF:000004">
    <property type="entry name" value="Related to atp synthase epsilon chain, mitochondrial"/>
    <property type="match status" value="1"/>
</dbReference>
<sequence>MSTWRSFFSYNKYTQIASRAVRTGLKESERVGAEKRANIGVKYQQWENGKGGEQVSGALLGFSFIGDRV</sequence>
<dbReference type="GO" id="GO:0046933">
    <property type="term" value="F:proton-transporting ATP synthase activity, rotational mechanism"/>
    <property type="evidence" value="ECO:0007669"/>
    <property type="project" value="InterPro"/>
</dbReference>
<gene>
    <name evidence="2" type="ORF">FFLO_00591</name>
</gene>
<comment type="caution">
    <text evidence="2">The sequence shown here is derived from an EMBL/GenBank/DDBJ whole genome shotgun (WGS) entry which is preliminary data.</text>
</comment>
<dbReference type="InterPro" id="IPR006721">
    <property type="entry name" value="ATP_synth_F1_esu_mt"/>
</dbReference>
<dbReference type="Proteomes" id="UP000812966">
    <property type="component" value="Unassembled WGS sequence"/>
</dbReference>
<proteinExistence type="inferred from homology"/>
<keyword evidence="3" id="KW-1185">Reference proteome</keyword>
<evidence type="ECO:0000313" key="3">
    <source>
        <dbReference type="Proteomes" id="UP000812966"/>
    </source>
</evidence>
<evidence type="ECO:0000256" key="1">
    <source>
        <dbReference type="ARBA" id="ARBA00009502"/>
    </source>
</evidence>
<dbReference type="Gene3D" id="1.10.1620.20">
    <property type="entry name" value="ATP synthase, F1 complex, epsilon subunit superfamily, mitochondrial"/>
    <property type="match status" value="1"/>
</dbReference>
<organism evidence="2 3">
    <name type="scientific">Filobasidium floriforme</name>
    <dbReference type="NCBI Taxonomy" id="5210"/>
    <lineage>
        <taxon>Eukaryota</taxon>
        <taxon>Fungi</taxon>
        <taxon>Dikarya</taxon>
        <taxon>Basidiomycota</taxon>
        <taxon>Agaricomycotina</taxon>
        <taxon>Tremellomycetes</taxon>
        <taxon>Filobasidiales</taxon>
        <taxon>Filobasidiaceae</taxon>
        <taxon>Filobasidium</taxon>
    </lineage>
</organism>
<dbReference type="EMBL" id="JABELV010000007">
    <property type="protein sequence ID" value="KAG7571408.1"/>
    <property type="molecule type" value="Genomic_DNA"/>
</dbReference>
<protein>
    <submittedName>
        <fullName evidence="2">Uncharacterized protein</fullName>
    </submittedName>
</protein>
<dbReference type="SUPFAM" id="SSF48690">
    <property type="entry name" value="Epsilon subunit of mitochondrial F1F0-ATP synthase"/>
    <property type="match status" value="1"/>
</dbReference>
<dbReference type="Pfam" id="PF04627">
    <property type="entry name" value="ATP-synt_Eps"/>
    <property type="match status" value="1"/>
</dbReference>
<comment type="similarity">
    <text evidence="1">Belongs to the eukaryotic ATPase epsilon family.</text>
</comment>
<reference evidence="2" key="1">
    <citation type="submission" date="2020-04" db="EMBL/GenBank/DDBJ databases">
        <title>Analysis of mating type loci in Filobasidium floriforme.</title>
        <authorList>
            <person name="Nowrousian M."/>
        </authorList>
    </citation>
    <scope>NUCLEOTIDE SEQUENCE</scope>
    <source>
        <strain evidence="2">CBS 6242</strain>
    </source>
</reference>
<accession>A0A8K0JRJ5</accession>
<dbReference type="CDD" id="cd12153">
    <property type="entry name" value="F1-ATPase_epsilon"/>
    <property type="match status" value="1"/>
</dbReference>
<dbReference type="GO" id="GO:0045259">
    <property type="term" value="C:proton-transporting ATP synthase complex"/>
    <property type="evidence" value="ECO:0007669"/>
    <property type="project" value="InterPro"/>
</dbReference>
<dbReference type="GO" id="GO:0005743">
    <property type="term" value="C:mitochondrial inner membrane"/>
    <property type="evidence" value="ECO:0007669"/>
    <property type="project" value="InterPro"/>
</dbReference>
<name>A0A8K0JRJ5_9TREE</name>